<evidence type="ECO:0000313" key="1">
    <source>
        <dbReference type="EMBL" id="KAF0726184.1"/>
    </source>
</evidence>
<accession>A0A6G0WGA6</accession>
<sequence>MRGVQDAPKPIDQKAIHAKALELWSQNRDEMHPKFKIPGNLRKYCIRFTQRHLSCNDGASKEKDNHSSTSIDIVEEINDDDSVNLSLVVASAERAVAEAATKQAVKDLAATQYAAQQAAADIDAAETAAEYTVDGNHS</sequence>
<dbReference type="EMBL" id="VJMJ01000223">
    <property type="protein sequence ID" value="KAF0726184.1"/>
    <property type="molecule type" value="Genomic_DNA"/>
</dbReference>
<dbReference type="VEuPathDB" id="FungiDB:AeMF1_003397"/>
<gene>
    <name evidence="1" type="ORF">Ae201684_015516</name>
</gene>
<reference evidence="1 2" key="1">
    <citation type="submission" date="2019-07" db="EMBL/GenBank/DDBJ databases">
        <title>Genomics analysis of Aphanomyces spp. identifies a new class of oomycete effector associated with host adaptation.</title>
        <authorList>
            <person name="Gaulin E."/>
        </authorList>
    </citation>
    <scope>NUCLEOTIDE SEQUENCE [LARGE SCALE GENOMIC DNA]</scope>
    <source>
        <strain evidence="1 2">ATCC 201684</strain>
    </source>
</reference>
<comment type="caution">
    <text evidence="1">The sequence shown here is derived from an EMBL/GenBank/DDBJ whole genome shotgun (WGS) entry which is preliminary data.</text>
</comment>
<keyword evidence="2" id="KW-1185">Reference proteome</keyword>
<dbReference type="AlphaFoldDB" id="A0A6G0WGA6"/>
<name>A0A6G0WGA6_9STRA</name>
<dbReference type="Proteomes" id="UP000481153">
    <property type="component" value="Unassembled WGS sequence"/>
</dbReference>
<proteinExistence type="predicted"/>
<evidence type="ECO:0000313" key="2">
    <source>
        <dbReference type="Proteomes" id="UP000481153"/>
    </source>
</evidence>
<protein>
    <submittedName>
        <fullName evidence="1">Uncharacterized protein</fullName>
    </submittedName>
</protein>
<organism evidence="1 2">
    <name type="scientific">Aphanomyces euteiches</name>
    <dbReference type="NCBI Taxonomy" id="100861"/>
    <lineage>
        <taxon>Eukaryota</taxon>
        <taxon>Sar</taxon>
        <taxon>Stramenopiles</taxon>
        <taxon>Oomycota</taxon>
        <taxon>Saprolegniomycetes</taxon>
        <taxon>Saprolegniales</taxon>
        <taxon>Verrucalvaceae</taxon>
        <taxon>Aphanomyces</taxon>
    </lineage>
</organism>